<dbReference type="AlphaFoldDB" id="A0A1G7RV75"/>
<comment type="subcellular location">
    <subcellularLocation>
        <location evidence="1">Cell outer membrane</location>
    </subcellularLocation>
</comment>
<dbReference type="GO" id="GO:0015288">
    <property type="term" value="F:porin activity"/>
    <property type="evidence" value="ECO:0007669"/>
    <property type="project" value="TreeGrafter"/>
</dbReference>
<keyword evidence="12" id="KW-1185">Reference proteome</keyword>
<evidence type="ECO:0000313" key="12">
    <source>
        <dbReference type="Proteomes" id="UP000323502"/>
    </source>
</evidence>
<dbReference type="PANTHER" id="PTHR30026">
    <property type="entry name" value="OUTER MEMBRANE PROTEIN TOLC"/>
    <property type="match status" value="1"/>
</dbReference>
<keyword evidence="6" id="KW-0472">Membrane</keyword>
<dbReference type="GO" id="GO:1990281">
    <property type="term" value="C:efflux pump complex"/>
    <property type="evidence" value="ECO:0007669"/>
    <property type="project" value="TreeGrafter"/>
</dbReference>
<evidence type="ECO:0000313" key="13">
    <source>
        <dbReference type="Proteomes" id="UP000436801"/>
    </source>
</evidence>
<evidence type="ECO:0000313" key="10">
    <source>
        <dbReference type="EMBL" id="MWC44726.1"/>
    </source>
</evidence>
<dbReference type="SUPFAM" id="SSF56954">
    <property type="entry name" value="Outer membrane efflux proteins (OEP)"/>
    <property type="match status" value="1"/>
</dbReference>
<evidence type="ECO:0000256" key="8">
    <source>
        <dbReference type="SAM" id="MobiDB-lite"/>
    </source>
</evidence>
<keyword evidence="9" id="KW-0732">Signal</keyword>
<evidence type="ECO:0000256" key="1">
    <source>
        <dbReference type="ARBA" id="ARBA00004442"/>
    </source>
</evidence>
<dbReference type="OrthoDB" id="9789368at2"/>
<dbReference type="NCBIfam" id="TIGR01844">
    <property type="entry name" value="type_I_sec_TolC"/>
    <property type="match status" value="1"/>
</dbReference>
<keyword evidence="4" id="KW-1134">Transmembrane beta strand</keyword>
<evidence type="ECO:0000256" key="7">
    <source>
        <dbReference type="ARBA" id="ARBA00023237"/>
    </source>
</evidence>
<organism evidence="11 12">
    <name type="scientific">Sphingomonas carotinifaciens</name>
    <dbReference type="NCBI Taxonomy" id="1166323"/>
    <lineage>
        <taxon>Bacteria</taxon>
        <taxon>Pseudomonadati</taxon>
        <taxon>Pseudomonadota</taxon>
        <taxon>Alphaproteobacteria</taxon>
        <taxon>Sphingomonadales</taxon>
        <taxon>Sphingomonadaceae</taxon>
        <taxon>Sphingomonas</taxon>
    </lineage>
</organism>
<name>A0A1G7RV75_9SPHN</name>
<dbReference type="EMBL" id="WSUT01000005">
    <property type="protein sequence ID" value="MWC44726.1"/>
    <property type="molecule type" value="Genomic_DNA"/>
</dbReference>
<evidence type="ECO:0000256" key="4">
    <source>
        <dbReference type="ARBA" id="ARBA00022452"/>
    </source>
</evidence>
<evidence type="ECO:0000256" key="3">
    <source>
        <dbReference type="ARBA" id="ARBA00022448"/>
    </source>
</evidence>
<dbReference type="Proteomes" id="UP000323502">
    <property type="component" value="Unassembled WGS sequence"/>
</dbReference>
<protein>
    <submittedName>
        <fullName evidence="10 11">Outer membrane protein</fullName>
    </submittedName>
</protein>
<reference evidence="11 12" key="1">
    <citation type="submission" date="2016-10" db="EMBL/GenBank/DDBJ databases">
        <authorList>
            <person name="Varghese N."/>
            <person name="Submissions S."/>
        </authorList>
    </citation>
    <scope>NUCLEOTIDE SEQUENCE [LARGE SCALE GENOMIC DNA]</scope>
    <source>
        <strain evidence="11 12">S7-754</strain>
    </source>
</reference>
<reference evidence="10 13" key="2">
    <citation type="submission" date="2019-12" db="EMBL/GenBank/DDBJ databases">
        <authorList>
            <person name="Zheng J."/>
        </authorList>
    </citation>
    <scope>NUCLEOTIDE SEQUENCE [LARGE SCALE GENOMIC DNA]</scope>
    <source>
        <strain evidence="10 13">DSM 27347</strain>
    </source>
</reference>
<feature type="chain" id="PRO_5036019232" evidence="9">
    <location>
        <begin position="21"/>
        <end position="515"/>
    </location>
</feature>
<evidence type="ECO:0000256" key="2">
    <source>
        <dbReference type="ARBA" id="ARBA00007613"/>
    </source>
</evidence>
<dbReference type="RefSeq" id="WP_149683577.1">
    <property type="nucleotide sequence ID" value="NZ_FNBI01000015.1"/>
</dbReference>
<evidence type="ECO:0000256" key="9">
    <source>
        <dbReference type="SAM" id="SignalP"/>
    </source>
</evidence>
<gene>
    <name evidence="10" type="ORF">GQR91_13880</name>
    <name evidence="11" type="ORF">SAMN05216557_1159</name>
</gene>
<comment type="similarity">
    <text evidence="2">Belongs to the outer membrane factor (OMF) (TC 1.B.17) family.</text>
</comment>
<keyword evidence="3" id="KW-0813">Transport</keyword>
<dbReference type="InterPro" id="IPR051906">
    <property type="entry name" value="TolC-like"/>
</dbReference>
<keyword evidence="7" id="KW-0998">Cell outer membrane</keyword>
<evidence type="ECO:0000313" key="11">
    <source>
        <dbReference type="EMBL" id="SDG14695.1"/>
    </source>
</evidence>
<dbReference type="PANTHER" id="PTHR30026:SF22">
    <property type="entry name" value="OUTER MEMBRANE EFFLUX PROTEIN"/>
    <property type="match status" value="1"/>
</dbReference>
<dbReference type="EMBL" id="FNBI01000015">
    <property type="protein sequence ID" value="SDG14695.1"/>
    <property type="molecule type" value="Genomic_DNA"/>
</dbReference>
<feature type="compositionally biased region" description="Low complexity" evidence="8">
    <location>
        <begin position="468"/>
        <end position="488"/>
    </location>
</feature>
<dbReference type="InterPro" id="IPR003423">
    <property type="entry name" value="OMP_efflux"/>
</dbReference>
<dbReference type="GO" id="GO:0009279">
    <property type="term" value="C:cell outer membrane"/>
    <property type="evidence" value="ECO:0007669"/>
    <property type="project" value="UniProtKB-SubCell"/>
</dbReference>
<dbReference type="Proteomes" id="UP000436801">
    <property type="component" value="Unassembled WGS sequence"/>
</dbReference>
<keyword evidence="5" id="KW-0812">Transmembrane</keyword>
<dbReference type="Gene3D" id="1.20.1600.10">
    <property type="entry name" value="Outer membrane efflux proteins (OEP)"/>
    <property type="match status" value="1"/>
</dbReference>
<dbReference type="InterPro" id="IPR010130">
    <property type="entry name" value="T1SS_OMP_TolC"/>
</dbReference>
<sequence length="515" mass="55335">MSRRIGLFALFLSTSGPIGAETLADAIVDAYRNNPQLQAQRAELRALDESVLQAGAPYRMSAGVTATIGYNDRLQRSAVAEGFARFEQRSMGASLSVTQLLSSGGRTAAQMSAAEADVLAGRERLREAENQTLFQVIDSYVAVRRDLELVEIQSQSVASYRRQVGQARLREREGDLTRTDVAQAEAQLLIIEAALAQTQASLEQSRSRFAAVVGRNPGTLEPPPPLPGVPGSVDLGYALAERESPILWQALLAERASRHRIAAERAERHPTISAQGSLGYVNPLGYRVRDLGRVASGGLTVTVPLLTQGVVGSRVRAAIAQQQSAAFLIEDARRSVDAGLLNAWNQTVTADRQIASGEAAVSAARLALDGVGRAFTEGFRSNFELIDSEQRLLNAQVIVANARYGRYAGQATLLALLGRLQAANLVPDAPRYDAEKNLRHNKAWQFGPFEPLLHVLDRPQQASDRSRAAPVPAAPADARIAPADPAAIGTDRPLARELPLRAEGLPLPSVPPEKP</sequence>
<evidence type="ECO:0000256" key="6">
    <source>
        <dbReference type="ARBA" id="ARBA00023136"/>
    </source>
</evidence>
<evidence type="ECO:0000256" key="5">
    <source>
        <dbReference type="ARBA" id="ARBA00022692"/>
    </source>
</evidence>
<proteinExistence type="inferred from homology"/>
<accession>A0A1G7RV75</accession>
<feature type="region of interest" description="Disordered" evidence="8">
    <location>
        <begin position="458"/>
        <end position="515"/>
    </location>
</feature>
<dbReference type="GO" id="GO:0015562">
    <property type="term" value="F:efflux transmembrane transporter activity"/>
    <property type="evidence" value="ECO:0007669"/>
    <property type="project" value="InterPro"/>
</dbReference>
<feature type="signal peptide" evidence="9">
    <location>
        <begin position="1"/>
        <end position="20"/>
    </location>
</feature>
<dbReference type="Pfam" id="PF02321">
    <property type="entry name" value="OEP"/>
    <property type="match status" value="2"/>
</dbReference>